<name>A0A553NBA9_TIGCA</name>
<evidence type="ECO:0000313" key="3">
    <source>
        <dbReference type="Proteomes" id="UP000318571"/>
    </source>
</evidence>
<feature type="compositionally biased region" description="Low complexity" evidence="1">
    <location>
        <begin position="1"/>
        <end position="14"/>
    </location>
</feature>
<keyword evidence="3" id="KW-1185">Reference proteome</keyword>
<proteinExistence type="predicted"/>
<dbReference type="Proteomes" id="UP000318571">
    <property type="component" value="Chromosome 10"/>
</dbReference>
<evidence type="ECO:0008006" key="4">
    <source>
        <dbReference type="Google" id="ProtNLM"/>
    </source>
</evidence>
<sequence>MPRATRSATATAKANQANGVVPQVSPPAKTKPQAIKTQGKALKAAPASKFLDLKETAQDHLKPLDTKHKLAKTKASEQIAALSSVQTWLPEGQDLATELNATLDGKKPPRGAFEIEITRDDGQKMTVWSGLKRGPPRREKFPEPSVLLEAVQKALDK</sequence>
<dbReference type="STRING" id="6832.A0A553NBA9"/>
<gene>
    <name evidence="2" type="ORF">TCAL_07151</name>
</gene>
<evidence type="ECO:0000313" key="2">
    <source>
        <dbReference type="EMBL" id="TRY62720.1"/>
    </source>
</evidence>
<comment type="caution">
    <text evidence="2">The sequence shown here is derived from an EMBL/GenBank/DDBJ whole genome shotgun (WGS) entry which is preliminary data.</text>
</comment>
<dbReference type="EMBL" id="VCGU01000458">
    <property type="protein sequence ID" value="TRY62720.1"/>
    <property type="molecule type" value="Genomic_DNA"/>
</dbReference>
<evidence type="ECO:0000256" key="1">
    <source>
        <dbReference type="SAM" id="MobiDB-lite"/>
    </source>
</evidence>
<reference evidence="2 3" key="1">
    <citation type="journal article" date="2018" name="Nat. Ecol. Evol.">
        <title>Genomic signatures of mitonuclear coevolution across populations of Tigriopus californicus.</title>
        <authorList>
            <person name="Barreto F.S."/>
            <person name="Watson E.T."/>
            <person name="Lima T.G."/>
            <person name="Willett C.S."/>
            <person name="Edmands S."/>
            <person name="Li W."/>
            <person name="Burton R.S."/>
        </authorList>
    </citation>
    <scope>NUCLEOTIDE SEQUENCE [LARGE SCALE GENOMIC DNA]</scope>
    <source>
        <strain evidence="2 3">San Diego</strain>
    </source>
</reference>
<accession>A0A553NBA9</accession>
<feature type="region of interest" description="Disordered" evidence="1">
    <location>
        <begin position="1"/>
        <end position="41"/>
    </location>
</feature>
<dbReference type="AlphaFoldDB" id="A0A553NBA9"/>
<organism evidence="2 3">
    <name type="scientific">Tigriopus californicus</name>
    <name type="common">Marine copepod</name>
    <dbReference type="NCBI Taxonomy" id="6832"/>
    <lineage>
        <taxon>Eukaryota</taxon>
        <taxon>Metazoa</taxon>
        <taxon>Ecdysozoa</taxon>
        <taxon>Arthropoda</taxon>
        <taxon>Crustacea</taxon>
        <taxon>Multicrustacea</taxon>
        <taxon>Hexanauplia</taxon>
        <taxon>Copepoda</taxon>
        <taxon>Harpacticoida</taxon>
        <taxon>Harpacticidae</taxon>
        <taxon>Tigriopus</taxon>
    </lineage>
</organism>
<protein>
    <recommendedName>
        <fullName evidence="4">Selenoprotein H</fullName>
    </recommendedName>
</protein>